<dbReference type="PANTHER" id="PTHR16056">
    <property type="entry name" value="REGULATOR OF MICROTUBULE DYNAMICS PROTEIN"/>
    <property type="match status" value="1"/>
</dbReference>
<name>Q54XR4_DICDI</name>
<dbReference type="InterPro" id="IPR049039">
    <property type="entry name" value="RMD1-3_a_helical_rpt"/>
</dbReference>
<dbReference type="PANTHER" id="PTHR16056:SF16">
    <property type="entry name" value="REGULATOR OF MICROTUBULE DYNAMICS PROTEIN 1"/>
    <property type="match status" value="1"/>
</dbReference>
<keyword evidence="6" id="KW-0206">Cytoskeleton</keyword>
<keyword evidence="5" id="KW-0802">TPR repeat</keyword>
<keyword evidence="3" id="KW-0963">Cytoplasm</keyword>
<evidence type="ECO:0000256" key="2">
    <source>
        <dbReference type="ARBA" id="ARBA00011375"/>
    </source>
</evidence>
<dbReference type="KEGG" id="ddi:DDB_G0278793"/>
<dbReference type="GeneID" id="8621698"/>
<sequence>MSSAQKIVDKVDQLHLEREFVKISELLTEGHKQYPEDVEIMWRLARSYFDKNEEVANKDEKKKLIEQALELTNKASTINPNHWAVHKWLAILISALGDHISSKEKIANAFKIKDHAVKANELKPNDATTLHLLGRWCFSISSIGWIERTAASALFGTPPTSTYDEALTYFLEAYKCDPTNIRNALFTGDTYAALKDNAKAKEFYKIAAAIEPKSEFDKNLVKEAQNKAK</sequence>
<dbReference type="VEuPathDB" id="AmoebaDB:DDB_G0278793"/>
<gene>
    <name evidence="9" type="ORF">DDB_G0278793</name>
</gene>
<dbReference type="GO" id="GO:0005737">
    <property type="term" value="C:cytoplasm"/>
    <property type="evidence" value="ECO:0000318"/>
    <property type="project" value="GO_Central"/>
</dbReference>
<dbReference type="EMBL" id="AAFI02000024">
    <property type="protein sequence ID" value="EAL67998.1"/>
    <property type="molecule type" value="Genomic_DNA"/>
</dbReference>
<evidence type="ECO:0000256" key="6">
    <source>
        <dbReference type="ARBA" id="ARBA00023212"/>
    </source>
</evidence>
<dbReference type="STRING" id="44689.Q54XR4"/>
<dbReference type="RefSeq" id="XP_641966.1">
    <property type="nucleotide sequence ID" value="XM_636874.1"/>
</dbReference>
<dbReference type="GO" id="GO:0005876">
    <property type="term" value="C:spindle microtubule"/>
    <property type="evidence" value="ECO:0000318"/>
    <property type="project" value="GO_Central"/>
</dbReference>
<proteinExistence type="predicted"/>
<dbReference type="InterPro" id="IPR011990">
    <property type="entry name" value="TPR-like_helical_dom_sf"/>
</dbReference>
<dbReference type="GO" id="GO:0000281">
    <property type="term" value="P:mitotic cytokinesis"/>
    <property type="evidence" value="ECO:0000315"/>
    <property type="project" value="dictyBase"/>
</dbReference>
<evidence type="ECO:0000256" key="5">
    <source>
        <dbReference type="ARBA" id="ARBA00022803"/>
    </source>
</evidence>
<dbReference type="dictyBase" id="DDB_G0278793">
    <property type="gene designation" value="rmd1"/>
</dbReference>
<dbReference type="Pfam" id="PF21033">
    <property type="entry name" value="RMD1-3"/>
    <property type="match status" value="1"/>
</dbReference>
<dbReference type="GO" id="GO:0005813">
    <property type="term" value="C:centrosome"/>
    <property type="evidence" value="ECO:0000314"/>
    <property type="project" value="dictyBase"/>
</dbReference>
<comment type="caution">
    <text evidence="9">The sequence shown here is derived from an EMBL/GenBank/DDBJ whole genome shotgun (WGS) entry which is preliminary data.</text>
</comment>
<protein>
    <recommendedName>
        <fullName evidence="7">Regulator of microtubule dynamics protein 1</fullName>
    </recommendedName>
    <alternativeName>
        <fullName evidence="8">Protein FAM82B</fullName>
    </alternativeName>
</protein>
<keyword evidence="10" id="KW-1185">Reference proteome</keyword>
<dbReference type="GO" id="GO:0005829">
    <property type="term" value="C:cytosol"/>
    <property type="evidence" value="ECO:0000314"/>
    <property type="project" value="dictyBase"/>
</dbReference>
<dbReference type="GO" id="GO:0045335">
    <property type="term" value="C:phagocytic vesicle"/>
    <property type="evidence" value="ECO:0007005"/>
    <property type="project" value="dictyBase"/>
</dbReference>
<dbReference type="PaxDb" id="44689-DDB0206195"/>
<dbReference type="HOGENOM" id="CLU_046369_1_1_1"/>
<dbReference type="AlphaFoldDB" id="Q54XR4"/>
<dbReference type="FunFam" id="1.25.40.10:FF:001413">
    <property type="entry name" value="Tetratricopeptide repeat, putative"/>
    <property type="match status" value="1"/>
</dbReference>
<dbReference type="Proteomes" id="UP000002195">
    <property type="component" value="Unassembled WGS sequence"/>
</dbReference>
<comment type="subunit">
    <text evidence="2">Interacts with microtubules.</text>
</comment>
<accession>Q54XR4</accession>
<evidence type="ECO:0000256" key="1">
    <source>
        <dbReference type="ARBA" id="ARBA00004245"/>
    </source>
</evidence>
<evidence type="ECO:0000256" key="3">
    <source>
        <dbReference type="ARBA" id="ARBA00022490"/>
    </source>
</evidence>
<keyword evidence="4" id="KW-0677">Repeat</keyword>
<dbReference type="GO" id="GO:0008017">
    <property type="term" value="F:microtubule binding"/>
    <property type="evidence" value="ECO:0000318"/>
    <property type="project" value="GO_Central"/>
</dbReference>
<dbReference type="OMA" id="KDVEILW"/>
<dbReference type="GO" id="GO:1905345">
    <property type="term" value="P:protein localization to cleavage furrow"/>
    <property type="evidence" value="ECO:0000315"/>
    <property type="project" value="dictyBase"/>
</dbReference>
<dbReference type="InParanoid" id="Q54XR4"/>
<evidence type="ECO:0000256" key="7">
    <source>
        <dbReference type="ARBA" id="ARBA00039966"/>
    </source>
</evidence>
<dbReference type="SUPFAM" id="SSF48452">
    <property type="entry name" value="TPR-like"/>
    <property type="match status" value="1"/>
</dbReference>
<dbReference type="SMR" id="Q54XR4"/>
<dbReference type="Gene3D" id="1.25.40.10">
    <property type="entry name" value="Tetratricopeptide repeat domain"/>
    <property type="match status" value="1"/>
</dbReference>
<evidence type="ECO:0000256" key="8">
    <source>
        <dbReference type="ARBA" id="ARBA00041958"/>
    </source>
</evidence>
<evidence type="ECO:0000313" key="10">
    <source>
        <dbReference type="Proteomes" id="UP000002195"/>
    </source>
</evidence>
<comment type="subcellular location">
    <subcellularLocation>
        <location evidence="1">Cytoplasm</location>
        <location evidence="1">Cytoskeleton</location>
    </subcellularLocation>
</comment>
<organism evidence="9 10">
    <name type="scientific">Dictyostelium discoideum</name>
    <name type="common">Social amoeba</name>
    <dbReference type="NCBI Taxonomy" id="44689"/>
    <lineage>
        <taxon>Eukaryota</taxon>
        <taxon>Amoebozoa</taxon>
        <taxon>Evosea</taxon>
        <taxon>Eumycetozoa</taxon>
        <taxon>Dictyostelia</taxon>
        <taxon>Dictyosteliales</taxon>
        <taxon>Dictyosteliaceae</taxon>
        <taxon>Dictyostelium</taxon>
    </lineage>
</organism>
<reference evidence="9 10" key="1">
    <citation type="journal article" date="2005" name="Nature">
        <title>The genome of the social amoeba Dictyostelium discoideum.</title>
        <authorList>
            <consortium name="The Dictyostelium discoideum Sequencing Consortium"/>
            <person name="Eichinger L."/>
            <person name="Pachebat J.A."/>
            <person name="Glockner G."/>
            <person name="Rajandream M.A."/>
            <person name="Sucgang R."/>
            <person name="Berriman M."/>
            <person name="Song J."/>
            <person name="Olsen R."/>
            <person name="Szafranski K."/>
            <person name="Xu Q."/>
            <person name="Tunggal B."/>
            <person name="Kummerfeld S."/>
            <person name="Madera M."/>
            <person name="Konfortov B.A."/>
            <person name="Rivero F."/>
            <person name="Bankier A.T."/>
            <person name="Lehmann R."/>
            <person name="Hamlin N."/>
            <person name="Davies R."/>
            <person name="Gaudet P."/>
            <person name="Fey P."/>
            <person name="Pilcher K."/>
            <person name="Chen G."/>
            <person name="Saunders D."/>
            <person name="Sodergren E."/>
            <person name="Davis P."/>
            <person name="Kerhornou A."/>
            <person name="Nie X."/>
            <person name="Hall N."/>
            <person name="Anjard C."/>
            <person name="Hemphill L."/>
            <person name="Bason N."/>
            <person name="Farbrother P."/>
            <person name="Desany B."/>
            <person name="Just E."/>
            <person name="Morio T."/>
            <person name="Rost R."/>
            <person name="Churcher C."/>
            <person name="Cooper J."/>
            <person name="Haydock S."/>
            <person name="van Driessche N."/>
            <person name="Cronin A."/>
            <person name="Goodhead I."/>
            <person name="Muzny D."/>
            <person name="Mourier T."/>
            <person name="Pain A."/>
            <person name="Lu M."/>
            <person name="Harper D."/>
            <person name="Lindsay R."/>
            <person name="Hauser H."/>
            <person name="James K."/>
            <person name="Quiles M."/>
            <person name="Madan Babu M."/>
            <person name="Saito T."/>
            <person name="Buchrieser C."/>
            <person name="Wardroper A."/>
            <person name="Felder M."/>
            <person name="Thangavelu M."/>
            <person name="Johnson D."/>
            <person name="Knights A."/>
            <person name="Loulseged H."/>
            <person name="Mungall K."/>
            <person name="Oliver K."/>
            <person name="Price C."/>
            <person name="Quail M.A."/>
            <person name="Urushihara H."/>
            <person name="Hernandez J."/>
            <person name="Rabbinowitsch E."/>
            <person name="Steffen D."/>
            <person name="Sanders M."/>
            <person name="Ma J."/>
            <person name="Kohara Y."/>
            <person name="Sharp S."/>
            <person name="Simmonds M."/>
            <person name="Spiegler S."/>
            <person name="Tivey A."/>
            <person name="Sugano S."/>
            <person name="White B."/>
            <person name="Walker D."/>
            <person name="Woodward J."/>
            <person name="Winckler T."/>
            <person name="Tanaka Y."/>
            <person name="Shaulsky G."/>
            <person name="Schleicher M."/>
            <person name="Weinstock G."/>
            <person name="Rosenthal A."/>
            <person name="Cox E.C."/>
            <person name="Chisholm R.L."/>
            <person name="Gibbs R."/>
            <person name="Loomis W.F."/>
            <person name="Platzer M."/>
            <person name="Kay R.R."/>
            <person name="Williams J."/>
            <person name="Dear P.H."/>
            <person name="Noegel A.A."/>
            <person name="Barrell B."/>
            <person name="Kuspa A."/>
        </authorList>
    </citation>
    <scope>NUCLEOTIDE SEQUENCE [LARGE SCALE GENOMIC DNA]</scope>
    <source>
        <strain evidence="9 10">AX4</strain>
    </source>
</reference>
<evidence type="ECO:0000313" key="9">
    <source>
        <dbReference type="EMBL" id="EAL67998.1"/>
    </source>
</evidence>
<dbReference type="PhylomeDB" id="Q54XR4"/>
<evidence type="ECO:0000256" key="4">
    <source>
        <dbReference type="ARBA" id="ARBA00022737"/>
    </source>
</evidence>
<dbReference type="FunCoup" id="Q54XR4">
    <property type="interactions" value="40"/>
</dbReference>
<dbReference type="GO" id="GO:0036090">
    <property type="term" value="P:cleavage furrow ingression"/>
    <property type="evidence" value="ECO:0000315"/>
    <property type="project" value="dictyBase"/>
</dbReference>
<dbReference type="eggNOG" id="ENOG502QSJV">
    <property type="taxonomic scope" value="Eukaryota"/>
</dbReference>
<dbReference type="GO" id="GO:0097431">
    <property type="term" value="C:mitotic spindle pole"/>
    <property type="evidence" value="ECO:0000318"/>
    <property type="project" value="GO_Central"/>
</dbReference>